<feature type="domain" description="HTH tetR-type" evidence="3">
    <location>
        <begin position="7"/>
        <end position="67"/>
    </location>
</feature>
<proteinExistence type="predicted"/>
<dbReference type="RefSeq" id="WP_107570084.1">
    <property type="nucleotide sequence ID" value="NZ_PYYB01000002.1"/>
</dbReference>
<dbReference type="InterPro" id="IPR009057">
    <property type="entry name" value="Homeodomain-like_sf"/>
</dbReference>
<reference evidence="4 5" key="1">
    <citation type="submission" date="2018-03" db="EMBL/GenBank/DDBJ databases">
        <title>Aquarubrobacter algicola gen. nov., sp. nov., a novel actinobacterium isolated from shallow eutrophic lake during the end of cyanobacterial harmful algal blooms.</title>
        <authorList>
            <person name="Chun S.J."/>
        </authorList>
    </citation>
    <scope>NUCLEOTIDE SEQUENCE [LARGE SCALE GENOMIC DNA]</scope>
    <source>
        <strain evidence="4 5">Seoho-28</strain>
    </source>
</reference>
<evidence type="ECO:0000313" key="5">
    <source>
        <dbReference type="Proteomes" id="UP000240739"/>
    </source>
</evidence>
<dbReference type="PANTHER" id="PTHR30055:SF231">
    <property type="entry name" value="TRANSCRIPTIONAL REGULATORY PROTEIN (PROBABLY DEOR-FAMILY)-RELATED"/>
    <property type="match status" value="1"/>
</dbReference>
<dbReference type="OrthoDB" id="6929199at2"/>
<accession>A0A2T4UF17</accession>
<gene>
    <name evidence="4" type="ORF">C7Y72_15470</name>
</gene>
<dbReference type="SUPFAM" id="SSF46689">
    <property type="entry name" value="Homeodomain-like"/>
    <property type="match status" value="1"/>
</dbReference>
<keyword evidence="1 2" id="KW-0238">DNA-binding</keyword>
<feature type="DNA-binding region" description="H-T-H motif" evidence="2">
    <location>
        <begin position="30"/>
        <end position="49"/>
    </location>
</feature>
<dbReference type="InterPro" id="IPR050109">
    <property type="entry name" value="HTH-type_TetR-like_transc_reg"/>
</dbReference>
<sequence>MSTPKGTARRAEIVAAAGRVLVRDGIDAVHHRAVAGEAGIGLGTATYHFPAAEELRAAALRALADADVARMASAAGRVPLTRRDPRDAAAVLVGLLLPEHDDELVAWCERWARGARRPDGGDDARRVRTAARALVSDVLGRSGRATAPPADLVLAIVDGAVLGALAEGQDAERARARAVAALAFVLHER</sequence>
<dbReference type="InterPro" id="IPR001647">
    <property type="entry name" value="HTH_TetR"/>
</dbReference>
<dbReference type="EMBL" id="PYYB01000002">
    <property type="protein sequence ID" value="PTL56365.1"/>
    <property type="molecule type" value="Genomic_DNA"/>
</dbReference>
<organism evidence="4 5">
    <name type="scientific">Paraconexibacter algicola</name>
    <dbReference type="NCBI Taxonomy" id="2133960"/>
    <lineage>
        <taxon>Bacteria</taxon>
        <taxon>Bacillati</taxon>
        <taxon>Actinomycetota</taxon>
        <taxon>Thermoleophilia</taxon>
        <taxon>Solirubrobacterales</taxon>
        <taxon>Paraconexibacteraceae</taxon>
        <taxon>Paraconexibacter</taxon>
    </lineage>
</organism>
<dbReference type="InterPro" id="IPR041583">
    <property type="entry name" value="TetR_C_31"/>
</dbReference>
<dbReference type="Pfam" id="PF17940">
    <property type="entry name" value="TetR_C_31"/>
    <property type="match status" value="1"/>
</dbReference>
<keyword evidence="5" id="KW-1185">Reference proteome</keyword>
<dbReference type="Proteomes" id="UP000240739">
    <property type="component" value="Unassembled WGS sequence"/>
</dbReference>
<dbReference type="AlphaFoldDB" id="A0A2T4UF17"/>
<dbReference type="PROSITE" id="PS50977">
    <property type="entry name" value="HTH_TETR_2"/>
    <property type="match status" value="1"/>
</dbReference>
<evidence type="ECO:0000256" key="2">
    <source>
        <dbReference type="PROSITE-ProRule" id="PRU00335"/>
    </source>
</evidence>
<protein>
    <recommendedName>
        <fullName evidence="3">HTH tetR-type domain-containing protein</fullName>
    </recommendedName>
</protein>
<dbReference type="PANTHER" id="PTHR30055">
    <property type="entry name" value="HTH-TYPE TRANSCRIPTIONAL REGULATOR RUTR"/>
    <property type="match status" value="1"/>
</dbReference>
<dbReference type="GO" id="GO:0000976">
    <property type="term" value="F:transcription cis-regulatory region binding"/>
    <property type="evidence" value="ECO:0007669"/>
    <property type="project" value="TreeGrafter"/>
</dbReference>
<name>A0A2T4UF17_9ACTN</name>
<evidence type="ECO:0000256" key="1">
    <source>
        <dbReference type="ARBA" id="ARBA00023125"/>
    </source>
</evidence>
<evidence type="ECO:0000259" key="3">
    <source>
        <dbReference type="PROSITE" id="PS50977"/>
    </source>
</evidence>
<dbReference type="GO" id="GO:0003700">
    <property type="term" value="F:DNA-binding transcription factor activity"/>
    <property type="evidence" value="ECO:0007669"/>
    <property type="project" value="TreeGrafter"/>
</dbReference>
<comment type="caution">
    <text evidence="4">The sequence shown here is derived from an EMBL/GenBank/DDBJ whole genome shotgun (WGS) entry which is preliminary data.</text>
</comment>
<dbReference type="Gene3D" id="1.10.357.10">
    <property type="entry name" value="Tetracycline Repressor, domain 2"/>
    <property type="match status" value="1"/>
</dbReference>
<evidence type="ECO:0000313" key="4">
    <source>
        <dbReference type="EMBL" id="PTL56365.1"/>
    </source>
</evidence>